<accession>A0A9W9HF98</accession>
<gene>
    <name evidence="8" type="ORF">N7515_000083</name>
</gene>
<feature type="domain" description="Rhodopsin" evidence="7">
    <location>
        <begin position="32"/>
        <end position="275"/>
    </location>
</feature>
<dbReference type="Pfam" id="PF20684">
    <property type="entry name" value="Fung_rhodopsin"/>
    <property type="match status" value="1"/>
</dbReference>
<evidence type="ECO:0000256" key="6">
    <source>
        <dbReference type="SAM" id="Phobius"/>
    </source>
</evidence>
<dbReference type="RefSeq" id="XP_056525993.1">
    <property type="nucleotide sequence ID" value="XM_056660827.1"/>
</dbReference>
<reference evidence="8" key="1">
    <citation type="submission" date="2022-11" db="EMBL/GenBank/DDBJ databases">
        <authorList>
            <person name="Petersen C."/>
        </authorList>
    </citation>
    <scope>NUCLEOTIDE SEQUENCE</scope>
    <source>
        <strain evidence="8">IBT 22155</strain>
    </source>
</reference>
<organism evidence="8 9">
    <name type="scientific">Penicillium bovifimosum</name>
    <dbReference type="NCBI Taxonomy" id="126998"/>
    <lineage>
        <taxon>Eukaryota</taxon>
        <taxon>Fungi</taxon>
        <taxon>Dikarya</taxon>
        <taxon>Ascomycota</taxon>
        <taxon>Pezizomycotina</taxon>
        <taxon>Eurotiomycetes</taxon>
        <taxon>Eurotiomycetidae</taxon>
        <taxon>Eurotiales</taxon>
        <taxon>Aspergillaceae</taxon>
        <taxon>Penicillium</taxon>
    </lineage>
</organism>
<evidence type="ECO:0000259" key="7">
    <source>
        <dbReference type="Pfam" id="PF20684"/>
    </source>
</evidence>
<dbReference type="GeneID" id="81399997"/>
<reference evidence="8" key="2">
    <citation type="journal article" date="2023" name="IMA Fungus">
        <title>Comparative genomic study of the Penicillium genus elucidates a diverse pangenome and 15 lateral gene transfer events.</title>
        <authorList>
            <person name="Petersen C."/>
            <person name="Sorensen T."/>
            <person name="Nielsen M.R."/>
            <person name="Sondergaard T.E."/>
            <person name="Sorensen J.L."/>
            <person name="Fitzpatrick D.A."/>
            <person name="Frisvad J.C."/>
            <person name="Nielsen K.L."/>
        </authorList>
    </citation>
    <scope>NUCLEOTIDE SEQUENCE</scope>
    <source>
        <strain evidence="8">IBT 22155</strain>
    </source>
</reference>
<keyword evidence="3 6" id="KW-1133">Transmembrane helix</keyword>
<feature type="transmembrane region" description="Helical" evidence="6">
    <location>
        <begin position="95"/>
        <end position="119"/>
    </location>
</feature>
<keyword evidence="2 6" id="KW-0812">Transmembrane</keyword>
<feature type="transmembrane region" description="Helical" evidence="6">
    <location>
        <begin position="216"/>
        <end position="238"/>
    </location>
</feature>
<dbReference type="PANTHER" id="PTHR33048">
    <property type="entry name" value="PTH11-LIKE INTEGRAL MEMBRANE PROTEIN (AFU_ORTHOLOGUE AFUA_5G11245)"/>
    <property type="match status" value="1"/>
</dbReference>
<name>A0A9W9HF98_9EURO</name>
<dbReference type="Proteomes" id="UP001149079">
    <property type="component" value="Unassembled WGS sequence"/>
</dbReference>
<evidence type="ECO:0000256" key="2">
    <source>
        <dbReference type="ARBA" id="ARBA00022692"/>
    </source>
</evidence>
<sequence>MGESGKGTFGPGTVKRTGIALIVLTSVVIGIRFIGSIRSLKDLRAEDYLLFVAYLFFLTLSILYIYIAPVIFRLAAVGSGSIPPYATFMEDAEKLQITFFVTTSSLWLTLWMTKFSLLAMYKRLLVGKQYLLAWWIITGACTLFIIGCILSSWFSCSSFHAWFTAGECSTPRDKHAAVVSLYFAYAADIVTDLAIMILPIRLIWNLQMRLRQKLSIGGLFCFGWICIIISTIRVVQLGDTENGTPAPSWLALWGTIEAAIAVIIGCCPGLYRVLKSTLPSKTSYQYGSYNQRGRGTGMPSHRSGRFGEQDIALHSFSGKVEAYQSTSAYRSTSPASSQEKLTHSCGKGNIMVNYGVAVTVEDRSSDYTRTTPGSV</sequence>
<keyword evidence="4 6" id="KW-0472">Membrane</keyword>
<feature type="transmembrane region" description="Helical" evidence="6">
    <location>
        <begin position="250"/>
        <end position="271"/>
    </location>
</feature>
<dbReference type="InterPro" id="IPR052337">
    <property type="entry name" value="SAT4-like"/>
</dbReference>
<dbReference type="AlphaFoldDB" id="A0A9W9HF98"/>
<protein>
    <recommendedName>
        <fullName evidence="7">Rhodopsin domain-containing protein</fullName>
    </recommendedName>
</protein>
<comment type="similarity">
    <text evidence="5">Belongs to the SAT4 family.</text>
</comment>
<feature type="transmembrane region" description="Helical" evidence="6">
    <location>
        <begin position="18"/>
        <end position="37"/>
    </location>
</feature>
<comment type="subcellular location">
    <subcellularLocation>
        <location evidence="1">Membrane</location>
        <topology evidence="1">Multi-pass membrane protein</topology>
    </subcellularLocation>
</comment>
<feature type="transmembrane region" description="Helical" evidence="6">
    <location>
        <begin position="131"/>
        <end position="154"/>
    </location>
</feature>
<dbReference type="InterPro" id="IPR049326">
    <property type="entry name" value="Rhodopsin_dom_fungi"/>
</dbReference>
<proteinExistence type="inferred from homology"/>
<evidence type="ECO:0000256" key="5">
    <source>
        <dbReference type="ARBA" id="ARBA00038359"/>
    </source>
</evidence>
<feature type="transmembrane region" description="Helical" evidence="6">
    <location>
        <begin position="182"/>
        <end position="204"/>
    </location>
</feature>
<evidence type="ECO:0000256" key="1">
    <source>
        <dbReference type="ARBA" id="ARBA00004141"/>
    </source>
</evidence>
<dbReference type="PANTHER" id="PTHR33048:SF146">
    <property type="entry name" value="INTEGRAL MEMBRANE PROTEIN"/>
    <property type="match status" value="1"/>
</dbReference>
<evidence type="ECO:0000313" key="9">
    <source>
        <dbReference type="Proteomes" id="UP001149079"/>
    </source>
</evidence>
<evidence type="ECO:0000256" key="3">
    <source>
        <dbReference type="ARBA" id="ARBA00022989"/>
    </source>
</evidence>
<dbReference type="EMBL" id="JAPQKL010000001">
    <property type="protein sequence ID" value="KAJ5145519.1"/>
    <property type="molecule type" value="Genomic_DNA"/>
</dbReference>
<comment type="caution">
    <text evidence="8">The sequence shown here is derived from an EMBL/GenBank/DDBJ whole genome shotgun (WGS) entry which is preliminary data.</text>
</comment>
<feature type="transmembrane region" description="Helical" evidence="6">
    <location>
        <begin position="49"/>
        <end position="75"/>
    </location>
</feature>
<keyword evidence="9" id="KW-1185">Reference proteome</keyword>
<dbReference type="OrthoDB" id="444631at2759"/>
<evidence type="ECO:0000313" key="8">
    <source>
        <dbReference type="EMBL" id="KAJ5145519.1"/>
    </source>
</evidence>
<dbReference type="GO" id="GO:0016020">
    <property type="term" value="C:membrane"/>
    <property type="evidence" value="ECO:0007669"/>
    <property type="project" value="UniProtKB-SubCell"/>
</dbReference>
<evidence type="ECO:0000256" key="4">
    <source>
        <dbReference type="ARBA" id="ARBA00023136"/>
    </source>
</evidence>